<sequence length="223" mass="25903">MDMLELCGYNYAGEWAGIPALMLCIDKDQECYDFVKWWHTVCESYGYNVVSPNSLWFNIEKADAFERLDQFCSRFANTSYHIALTLLKVKLLLELKRLDQVVFALGATFPREILEMILSYVPRNPVVPTNRRSLNDEAHQKLIHGLEEQVDILFREVNKRDPVLWWKVTWGNYALDVWYSEPPTSRHKTDAMALSMTLNYAAWIEIAKATEFIKAKLVDSLLG</sequence>
<proteinExistence type="predicted"/>
<dbReference type="EMBL" id="ML733455">
    <property type="protein sequence ID" value="KAB8218049.1"/>
    <property type="molecule type" value="Genomic_DNA"/>
</dbReference>
<gene>
    <name evidence="1" type="ORF">BDV33DRAFT_205831</name>
</gene>
<evidence type="ECO:0000313" key="2">
    <source>
        <dbReference type="Proteomes" id="UP000326799"/>
    </source>
</evidence>
<reference evidence="1 2" key="1">
    <citation type="submission" date="2019-04" db="EMBL/GenBank/DDBJ databases">
        <title>Fungal friends and foes A comparative genomics study of 23 Aspergillus species from section Flavi.</title>
        <authorList>
            <consortium name="DOE Joint Genome Institute"/>
            <person name="Kjaerbolling I."/>
            <person name="Vesth T.C."/>
            <person name="Frisvad J.C."/>
            <person name="Nybo J.L."/>
            <person name="Theobald S."/>
            <person name="Kildgaard S."/>
            <person name="Petersen T.I."/>
            <person name="Kuo A."/>
            <person name="Sato A."/>
            <person name="Lyhne E.K."/>
            <person name="Kogle M.E."/>
            <person name="Wiebenga A."/>
            <person name="Kun R.S."/>
            <person name="Lubbers R.J."/>
            <person name="Makela M.R."/>
            <person name="Barry K."/>
            <person name="Chovatia M."/>
            <person name="Clum A."/>
            <person name="Daum C."/>
            <person name="Haridas S."/>
            <person name="He G."/>
            <person name="LaButti K."/>
            <person name="Lipzen A."/>
            <person name="Mondo S."/>
            <person name="Pangilinan J."/>
            <person name="Riley R."/>
            <person name="Salamov A."/>
            <person name="Simmons B.A."/>
            <person name="Magnuson J.K."/>
            <person name="Henrissat B."/>
            <person name="Mortensen U.H."/>
            <person name="Larsen T.O."/>
            <person name="De vries R.P."/>
            <person name="Grigoriev I.V."/>
            <person name="Machida M."/>
            <person name="Baker S.E."/>
            <person name="Andersen M.R."/>
        </authorList>
    </citation>
    <scope>NUCLEOTIDE SEQUENCE [LARGE SCALE GENOMIC DNA]</scope>
    <source>
        <strain evidence="1 2">CBS 126849</strain>
    </source>
</reference>
<name>A0A5N6ELC0_9EURO</name>
<dbReference type="AlphaFoldDB" id="A0A5N6ELC0"/>
<evidence type="ECO:0000313" key="1">
    <source>
        <dbReference type="EMBL" id="KAB8218049.1"/>
    </source>
</evidence>
<accession>A0A5N6ELC0</accession>
<protein>
    <submittedName>
        <fullName evidence="1">Uncharacterized protein</fullName>
    </submittedName>
</protein>
<dbReference type="Proteomes" id="UP000326799">
    <property type="component" value="Unassembled WGS sequence"/>
</dbReference>
<keyword evidence="2" id="KW-1185">Reference proteome</keyword>
<organism evidence="1 2">
    <name type="scientific">Aspergillus novoparasiticus</name>
    <dbReference type="NCBI Taxonomy" id="986946"/>
    <lineage>
        <taxon>Eukaryota</taxon>
        <taxon>Fungi</taxon>
        <taxon>Dikarya</taxon>
        <taxon>Ascomycota</taxon>
        <taxon>Pezizomycotina</taxon>
        <taxon>Eurotiomycetes</taxon>
        <taxon>Eurotiomycetidae</taxon>
        <taxon>Eurotiales</taxon>
        <taxon>Aspergillaceae</taxon>
        <taxon>Aspergillus</taxon>
        <taxon>Aspergillus subgen. Circumdati</taxon>
    </lineage>
</organism>